<comment type="caution">
    <text evidence="4">The sequence shown here is derived from an EMBL/GenBank/DDBJ whole genome shotgun (WGS) entry which is preliminary data.</text>
</comment>
<evidence type="ECO:0000256" key="2">
    <source>
        <dbReference type="ARBA" id="ARBA00023002"/>
    </source>
</evidence>
<dbReference type="RefSeq" id="WP_379724317.1">
    <property type="nucleotide sequence ID" value="NZ_JBHRYJ010000001.1"/>
</dbReference>
<dbReference type="SMART" id="SM00822">
    <property type="entry name" value="PKS_KR"/>
    <property type="match status" value="1"/>
</dbReference>
<feature type="domain" description="Ketoreductase" evidence="3">
    <location>
        <begin position="15"/>
        <end position="193"/>
    </location>
</feature>
<evidence type="ECO:0000313" key="4">
    <source>
        <dbReference type="EMBL" id="MFC3675548.1"/>
    </source>
</evidence>
<dbReference type="PANTHER" id="PTHR48107:SF7">
    <property type="entry name" value="RE15974P"/>
    <property type="match status" value="1"/>
</dbReference>
<protein>
    <submittedName>
        <fullName evidence="4">SDR family oxidoreductase</fullName>
    </submittedName>
</protein>
<organism evidence="4 5">
    <name type="scientific">Ferrovibrio xuzhouensis</name>
    <dbReference type="NCBI Taxonomy" id="1576914"/>
    <lineage>
        <taxon>Bacteria</taxon>
        <taxon>Pseudomonadati</taxon>
        <taxon>Pseudomonadota</taxon>
        <taxon>Alphaproteobacteria</taxon>
        <taxon>Rhodospirillales</taxon>
        <taxon>Rhodospirillaceae</taxon>
        <taxon>Ferrovibrio</taxon>
    </lineage>
</organism>
<evidence type="ECO:0000256" key="1">
    <source>
        <dbReference type="ARBA" id="ARBA00006484"/>
    </source>
</evidence>
<evidence type="ECO:0000259" key="3">
    <source>
        <dbReference type="SMART" id="SM00822"/>
    </source>
</evidence>
<dbReference type="SUPFAM" id="SSF51735">
    <property type="entry name" value="NAD(P)-binding Rossmann-fold domains"/>
    <property type="match status" value="1"/>
</dbReference>
<dbReference type="InterPro" id="IPR057326">
    <property type="entry name" value="KR_dom"/>
</dbReference>
<gene>
    <name evidence="4" type="ORF">ACFOOQ_08340</name>
</gene>
<comment type="similarity">
    <text evidence="1">Belongs to the short-chain dehydrogenases/reductases (SDR) family.</text>
</comment>
<keyword evidence="2" id="KW-0560">Oxidoreductase</keyword>
<sequence>MTTVSTTQTLSSQTGAAIVTGASRGIGRAIALRLAADGFAVTVNYASRSDDADQAVAEIAAAGGRAIAVKADVSLPADAARLFDETAQAFGGVDVLVNNAGIMTMLPIANADPGAVQREFAVNLMGSFNTMQQAANRLRDGGRIINFSTSAIALALPGYGPYTATKAAVEMLTRVLAKELKGRAITVNAVAPGPVETELFTAGKTDEQIRFLAGLNPFGRLGQPEDIAAVVAFLAGPEAGWVNGQVLRANGGMA</sequence>
<reference evidence="5" key="1">
    <citation type="journal article" date="2019" name="Int. J. Syst. Evol. Microbiol.">
        <title>The Global Catalogue of Microorganisms (GCM) 10K type strain sequencing project: providing services to taxonomists for standard genome sequencing and annotation.</title>
        <authorList>
            <consortium name="The Broad Institute Genomics Platform"/>
            <consortium name="The Broad Institute Genome Sequencing Center for Infectious Disease"/>
            <person name="Wu L."/>
            <person name="Ma J."/>
        </authorList>
    </citation>
    <scope>NUCLEOTIDE SEQUENCE [LARGE SCALE GENOMIC DNA]</scope>
    <source>
        <strain evidence="5">KCTC 42182</strain>
    </source>
</reference>
<dbReference type="InterPro" id="IPR002347">
    <property type="entry name" value="SDR_fam"/>
</dbReference>
<dbReference type="EMBL" id="JBHRYJ010000001">
    <property type="protein sequence ID" value="MFC3675548.1"/>
    <property type="molecule type" value="Genomic_DNA"/>
</dbReference>
<dbReference type="Gene3D" id="3.40.50.720">
    <property type="entry name" value="NAD(P)-binding Rossmann-like Domain"/>
    <property type="match status" value="1"/>
</dbReference>
<dbReference type="Proteomes" id="UP001595711">
    <property type="component" value="Unassembled WGS sequence"/>
</dbReference>
<name>A0ABV7VES1_9PROT</name>
<keyword evidence="5" id="KW-1185">Reference proteome</keyword>
<evidence type="ECO:0000313" key="5">
    <source>
        <dbReference type="Proteomes" id="UP001595711"/>
    </source>
</evidence>
<dbReference type="PANTHER" id="PTHR48107">
    <property type="entry name" value="NADPH-DEPENDENT ALDEHYDE REDUCTASE-LIKE PROTEIN, CHLOROPLASTIC-RELATED"/>
    <property type="match status" value="1"/>
</dbReference>
<proteinExistence type="inferred from homology"/>
<dbReference type="InterPro" id="IPR036291">
    <property type="entry name" value="NAD(P)-bd_dom_sf"/>
</dbReference>
<accession>A0ABV7VES1</accession>
<dbReference type="PRINTS" id="PR00081">
    <property type="entry name" value="GDHRDH"/>
</dbReference>
<dbReference type="Pfam" id="PF13561">
    <property type="entry name" value="adh_short_C2"/>
    <property type="match status" value="1"/>
</dbReference>
<dbReference type="PRINTS" id="PR00080">
    <property type="entry name" value="SDRFAMILY"/>
</dbReference>